<feature type="transmembrane region" description="Helical" evidence="5">
    <location>
        <begin position="38"/>
        <end position="56"/>
    </location>
</feature>
<gene>
    <name evidence="7" type="ORF">SOO65_07425</name>
</gene>
<keyword evidence="3 5" id="KW-1133">Transmembrane helix</keyword>
<evidence type="ECO:0000256" key="1">
    <source>
        <dbReference type="ARBA" id="ARBA00004141"/>
    </source>
</evidence>
<feature type="transmembrane region" description="Helical" evidence="5">
    <location>
        <begin position="68"/>
        <end position="87"/>
    </location>
</feature>
<dbReference type="Pfam" id="PF01699">
    <property type="entry name" value="Na_Ca_ex"/>
    <property type="match status" value="2"/>
</dbReference>
<dbReference type="RefSeq" id="WP_321398922.1">
    <property type="nucleotide sequence ID" value="NZ_CP139487.1"/>
</dbReference>
<comment type="subcellular location">
    <subcellularLocation>
        <location evidence="1">Membrane</location>
        <topology evidence="1">Multi-pass membrane protein</topology>
    </subcellularLocation>
</comment>
<dbReference type="PANTHER" id="PTHR10846:SF8">
    <property type="entry name" value="INNER MEMBRANE PROTEIN YRBG"/>
    <property type="match status" value="1"/>
</dbReference>
<dbReference type="GO" id="GO:0006874">
    <property type="term" value="P:intracellular calcium ion homeostasis"/>
    <property type="evidence" value="ECO:0007669"/>
    <property type="project" value="TreeGrafter"/>
</dbReference>
<name>A0AAX4HTF5_9BACT</name>
<feature type="domain" description="Sodium/calcium exchanger membrane region" evidence="6">
    <location>
        <begin position="183"/>
        <end position="297"/>
    </location>
</feature>
<evidence type="ECO:0000313" key="8">
    <source>
        <dbReference type="Proteomes" id="UP001324634"/>
    </source>
</evidence>
<organism evidence="7 8">
    <name type="scientific">Peredibacter starrii</name>
    <dbReference type="NCBI Taxonomy" id="28202"/>
    <lineage>
        <taxon>Bacteria</taxon>
        <taxon>Pseudomonadati</taxon>
        <taxon>Bdellovibrionota</taxon>
        <taxon>Bacteriovoracia</taxon>
        <taxon>Bacteriovoracales</taxon>
        <taxon>Bacteriovoracaceae</taxon>
        <taxon>Peredibacter</taxon>
    </lineage>
</organism>
<evidence type="ECO:0000313" key="7">
    <source>
        <dbReference type="EMBL" id="WPU66572.1"/>
    </source>
</evidence>
<dbReference type="InterPro" id="IPR004837">
    <property type="entry name" value="NaCa_Exmemb"/>
</dbReference>
<keyword evidence="2 5" id="KW-0812">Transmembrane</keyword>
<dbReference type="InterPro" id="IPR044880">
    <property type="entry name" value="NCX_ion-bd_dom_sf"/>
</dbReference>
<evidence type="ECO:0000259" key="6">
    <source>
        <dbReference type="Pfam" id="PF01699"/>
    </source>
</evidence>
<feature type="domain" description="Sodium/calcium exchanger membrane region" evidence="6">
    <location>
        <begin position="4"/>
        <end position="139"/>
    </location>
</feature>
<dbReference type="InterPro" id="IPR004481">
    <property type="entry name" value="K/Na/Ca-exchanger"/>
</dbReference>
<feature type="transmembrane region" description="Helical" evidence="5">
    <location>
        <begin position="246"/>
        <end position="269"/>
    </location>
</feature>
<dbReference type="GO" id="GO:0005262">
    <property type="term" value="F:calcium channel activity"/>
    <property type="evidence" value="ECO:0007669"/>
    <property type="project" value="TreeGrafter"/>
</dbReference>
<feature type="transmembrane region" description="Helical" evidence="5">
    <location>
        <begin position="281"/>
        <end position="301"/>
    </location>
</feature>
<feature type="transmembrane region" description="Helical" evidence="5">
    <location>
        <begin position="217"/>
        <end position="239"/>
    </location>
</feature>
<feature type="transmembrane region" description="Helical" evidence="5">
    <location>
        <begin position="313"/>
        <end position="332"/>
    </location>
</feature>
<feature type="transmembrane region" description="Helical" evidence="5">
    <location>
        <begin position="107"/>
        <end position="125"/>
    </location>
</feature>
<evidence type="ECO:0000256" key="5">
    <source>
        <dbReference type="SAM" id="Phobius"/>
    </source>
</evidence>
<proteinExistence type="predicted"/>
<keyword evidence="8" id="KW-1185">Reference proteome</keyword>
<feature type="transmembrane region" description="Helical" evidence="5">
    <location>
        <begin position="6"/>
        <end position="26"/>
    </location>
</feature>
<dbReference type="PANTHER" id="PTHR10846">
    <property type="entry name" value="SODIUM/POTASSIUM/CALCIUM EXCHANGER"/>
    <property type="match status" value="1"/>
</dbReference>
<dbReference type="KEGG" id="psti:SOO65_07425"/>
<dbReference type="Proteomes" id="UP001324634">
    <property type="component" value="Chromosome"/>
</dbReference>
<keyword evidence="4 5" id="KW-0472">Membrane</keyword>
<evidence type="ECO:0000256" key="2">
    <source>
        <dbReference type="ARBA" id="ARBA00022692"/>
    </source>
</evidence>
<dbReference type="Gene3D" id="1.20.1420.30">
    <property type="entry name" value="NCX, central ion-binding region"/>
    <property type="match status" value="1"/>
</dbReference>
<feature type="transmembrane region" description="Helical" evidence="5">
    <location>
        <begin position="177"/>
        <end position="197"/>
    </location>
</feature>
<dbReference type="EMBL" id="CP139487">
    <property type="protein sequence ID" value="WPU66572.1"/>
    <property type="molecule type" value="Genomic_DNA"/>
</dbReference>
<sequence>MRESLLQFGISALVIVIAGTFLVKFADKISEVTNLGRLFVGSILLAGATSLPEFLVDVSAVRHHMPDIAVGDLFGSSIFNLLILAIADLIHKGTSPIFSRASSKHALLGAISIGIASIAGLAIFLESKLVIPTFAGIGMGPILLTIAYFLGSRILYYDQKIYEAKVEHQPKIQDKKYPAIKAFTGYFLSAFVILIAAPYLSEAAGEIATLSGLGKTFIGTTLVAFSTSLPELVSTIVAIRNRAYDLAVGNIFGSNTLNIVILIPLDFFHHGSLLASVSPNHLLTCIATILITSVAIVGQLYQVEKRKLLIEPDALTIILLVILTNVSLYFLGQTH</sequence>
<evidence type="ECO:0000256" key="3">
    <source>
        <dbReference type="ARBA" id="ARBA00022989"/>
    </source>
</evidence>
<evidence type="ECO:0000256" key="4">
    <source>
        <dbReference type="ARBA" id="ARBA00023136"/>
    </source>
</evidence>
<protein>
    <recommendedName>
        <fullName evidence="6">Sodium/calcium exchanger membrane region domain-containing protein</fullName>
    </recommendedName>
</protein>
<reference evidence="7 8" key="1">
    <citation type="submission" date="2023-11" db="EMBL/GenBank/DDBJ databases">
        <title>Peredibacter starrii A3.12.</title>
        <authorList>
            <person name="Mitchell R.J."/>
        </authorList>
    </citation>
    <scope>NUCLEOTIDE SEQUENCE [LARGE SCALE GENOMIC DNA]</scope>
    <source>
        <strain evidence="7 8">A3.12</strain>
    </source>
</reference>
<dbReference type="GO" id="GO:0005886">
    <property type="term" value="C:plasma membrane"/>
    <property type="evidence" value="ECO:0007669"/>
    <property type="project" value="TreeGrafter"/>
</dbReference>
<feature type="transmembrane region" description="Helical" evidence="5">
    <location>
        <begin position="131"/>
        <end position="156"/>
    </location>
</feature>
<dbReference type="GO" id="GO:0008273">
    <property type="term" value="F:calcium, potassium:sodium antiporter activity"/>
    <property type="evidence" value="ECO:0007669"/>
    <property type="project" value="TreeGrafter"/>
</dbReference>
<accession>A0AAX4HTF5</accession>
<dbReference type="AlphaFoldDB" id="A0AAX4HTF5"/>